<organism evidence="1 2">
    <name type="scientific">Symbiodinium necroappetens</name>
    <dbReference type="NCBI Taxonomy" id="1628268"/>
    <lineage>
        <taxon>Eukaryota</taxon>
        <taxon>Sar</taxon>
        <taxon>Alveolata</taxon>
        <taxon>Dinophyceae</taxon>
        <taxon>Suessiales</taxon>
        <taxon>Symbiodiniaceae</taxon>
        <taxon>Symbiodinium</taxon>
    </lineage>
</organism>
<gene>
    <name evidence="1" type="primary">Faim2</name>
    <name evidence="1" type="ORF">SNEC2469_LOCUS1960</name>
</gene>
<keyword evidence="2" id="KW-1185">Reference proteome</keyword>
<dbReference type="EMBL" id="CAJNJA010006310">
    <property type="protein sequence ID" value="CAE7208645.1"/>
    <property type="molecule type" value="Genomic_DNA"/>
</dbReference>
<accession>A0A812JLS4</accession>
<reference evidence="1" key="1">
    <citation type="submission" date="2021-02" db="EMBL/GenBank/DDBJ databases">
        <authorList>
            <person name="Dougan E. K."/>
            <person name="Rhodes N."/>
            <person name="Thang M."/>
            <person name="Chan C."/>
        </authorList>
    </citation>
    <scope>NUCLEOTIDE SEQUENCE</scope>
</reference>
<dbReference type="AlphaFoldDB" id="A0A812JLS4"/>
<dbReference type="OrthoDB" id="449313at2759"/>
<evidence type="ECO:0000313" key="2">
    <source>
        <dbReference type="Proteomes" id="UP000601435"/>
    </source>
</evidence>
<protein>
    <submittedName>
        <fullName evidence="1">Faim2 protein</fullName>
    </submittedName>
</protein>
<sequence length="186" mass="20108">MLSALADRPALAGLLPYAALFYGSPSTYIFYDAEGHAHDVQQGEGGEQGDPLMPSLFALGQHMPTSSAARDQSSTSPVEHYLCVHMRSSTRYHPVGQFAIVREALARHANIQVHLGKTRAWNSVGEEPPGLLEVLPPRGPENPCWTGNWALPAAEQGVHMVVLGSPVGSRDFIAAKLAQRLQHPEL</sequence>
<name>A0A812JLS4_9DINO</name>
<dbReference type="Proteomes" id="UP000601435">
    <property type="component" value="Unassembled WGS sequence"/>
</dbReference>
<comment type="caution">
    <text evidence="1">The sequence shown here is derived from an EMBL/GenBank/DDBJ whole genome shotgun (WGS) entry which is preliminary data.</text>
</comment>
<evidence type="ECO:0000313" key="1">
    <source>
        <dbReference type="EMBL" id="CAE7208645.1"/>
    </source>
</evidence>
<proteinExistence type="predicted"/>